<keyword evidence="1" id="KW-1003">Cell membrane</keyword>
<comment type="function">
    <text evidence="1">Involved in lipopolysaccharide (LPS) biosynthesis. Catalyzes the transfer of 3-deoxy-D-manno-octulosonate (Kdo) residue(s) from CMP-Kdo to lipid IV(A), the tetraacyldisaccharide-1,4'-bisphosphate precursor of lipid A.</text>
</comment>
<evidence type="ECO:0000313" key="5">
    <source>
        <dbReference type="Proteomes" id="UP001166291"/>
    </source>
</evidence>
<dbReference type="Pfam" id="PF04413">
    <property type="entry name" value="Glycos_transf_N"/>
    <property type="match status" value="1"/>
</dbReference>
<accession>A0ABS6VRI6</accession>
<keyword evidence="1" id="KW-0472">Membrane</keyword>
<protein>
    <recommendedName>
        <fullName evidence="1">3-deoxy-D-manno-octulosonic acid transferase</fullName>
        <shortName evidence="1">Kdo transferase</shortName>
        <ecNumber evidence="1">2.4.99.12</ecNumber>
    </recommendedName>
    <alternativeName>
        <fullName evidence="1">Lipid IV(A) 3-deoxy-D-manno-octulosonic acid transferase</fullName>
    </alternativeName>
</protein>
<comment type="caution">
    <text evidence="4">The sequence shown here is derived from an EMBL/GenBank/DDBJ whole genome shotgun (WGS) entry which is preliminary data.</text>
</comment>
<organism evidence="4 5">
    <name type="scientific">Zhongshania aquimaris</name>
    <dbReference type="NCBI Taxonomy" id="2857107"/>
    <lineage>
        <taxon>Bacteria</taxon>
        <taxon>Pseudomonadati</taxon>
        <taxon>Pseudomonadota</taxon>
        <taxon>Gammaproteobacteria</taxon>
        <taxon>Cellvibrionales</taxon>
        <taxon>Spongiibacteraceae</taxon>
        <taxon>Zhongshania</taxon>
    </lineage>
</organism>
<dbReference type="Proteomes" id="UP001166291">
    <property type="component" value="Unassembled WGS sequence"/>
</dbReference>
<comment type="similarity">
    <text evidence="1">Belongs to the glycosyltransferase group 1 family.</text>
</comment>
<gene>
    <name evidence="4" type="primary">waaA</name>
    <name evidence="4" type="ORF">KXJ70_09105</name>
</gene>
<comment type="catalytic activity">
    <reaction evidence="1">
        <text>lipid IVA (E. coli) + CMP-3-deoxy-beta-D-manno-octulosonate = alpha-Kdo-(2-&gt;6)-lipid IVA (E. coli) + CMP + H(+)</text>
        <dbReference type="Rhea" id="RHEA:28066"/>
        <dbReference type="ChEBI" id="CHEBI:15378"/>
        <dbReference type="ChEBI" id="CHEBI:58603"/>
        <dbReference type="ChEBI" id="CHEBI:60364"/>
        <dbReference type="ChEBI" id="CHEBI:60377"/>
        <dbReference type="ChEBI" id="CHEBI:85987"/>
        <dbReference type="EC" id="2.4.99.12"/>
    </reaction>
</comment>
<dbReference type="InterPro" id="IPR007507">
    <property type="entry name" value="Glycos_transf_N"/>
</dbReference>
<dbReference type="InterPro" id="IPR001296">
    <property type="entry name" value="Glyco_trans_1"/>
</dbReference>
<evidence type="ECO:0000259" key="3">
    <source>
        <dbReference type="Pfam" id="PF04413"/>
    </source>
</evidence>
<keyword evidence="4" id="KW-0328">Glycosyltransferase</keyword>
<comment type="pathway">
    <text evidence="1">Bacterial outer membrane biogenesis; LPS core biosynthesis.</text>
</comment>
<sequence length="425" mass="46297">MPRFLYSAFFYLILPLVLLRLLWRGWQAPAYRHRIAERFGFFQAPAQKHGLWIHAVSVGESIAAAPIIEYFLAEHPTLPVVVTTMTPTGSERVQAMFGERVFHVYAPYDLPDAVSRFLKRVQPSVAVIMETEIWPNMVCQTASKGIPVLLANGRLSERSARGYGRLAALTRAVFSQFSQVVAQSADDGARFVALGVAAENLTVSGSIKFDLAIPTLLRDQARELRAQWFGERPVWIAASTHAGEDEILLAAHKALLAKQANALLLLVPRHPERFSKVAELITADGFSLQRRSEYRQGSSAIDAQVILGDTMGELLLLLGCADIAFVGGSLIEHGGHNTLEPAAWGLPVLSGPSDFNFSEISALLQGAGGLLTIVDAEDLAETLQGLMADSQRAGQQGAAAKQVVDNNRGALQRLLMVIEQALELR</sequence>
<comment type="subcellular location">
    <subcellularLocation>
        <location evidence="1">Cell membrane</location>
    </subcellularLocation>
</comment>
<name>A0ABS6VRI6_9GAMM</name>
<dbReference type="InterPro" id="IPR039901">
    <property type="entry name" value="Kdotransferase"/>
</dbReference>
<dbReference type="RefSeq" id="WP_219043194.1">
    <property type="nucleotide sequence ID" value="NZ_JAHWDQ010000002.1"/>
</dbReference>
<proteinExistence type="inferred from homology"/>
<feature type="domain" description="3-deoxy-D-manno-octulosonic-acid transferase N-terminal" evidence="3">
    <location>
        <begin position="34"/>
        <end position="210"/>
    </location>
</feature>
<evidence type="ECO:0000256" key="1">
    <source>
        <dbReference type="RuleBase" id="RU365103"/>
    </source>
</evidence>
<dbReference type="Pfam" id="PF00534">
    <property type="entry name" value="Glycos_transf_1"/>
    <property type="match status" value="1"/>
</dbReference>
<reference evidence="4" key="1">
    <citation type="submission" date="2021-07" db="EMBL/GenBank/DDBJ databases">
        <title>Zhongshania sp. CAU 1632 isolated from seawater.</title>
        <authorList>
            <person name="Kim W."/>
        </authorList>
    </citation>
    <scope>NUCLEOTIDE SEQUENCE</scope>
    <source>
        <strain evidence="4">CAU 1632</strain>
    </source>
</reference>
<dbReference type="PANTHER" id="PTHR42755">
    <property type="entry name" value="3-DEOXY-MANNO-OCTULOSONATE CYTIDYLYLTRANSFERASE"/>
    <property type="match status" value="1"/>
</dbReference>
<dbReference type="GO" id="GO:0043842">
    <property type="term" value="F:Kdo transferase activity"/>
    <property type="evidence" value="ECO:0007669"/>
    <property type="project" value="UniProtKB-EC"/>
</dbReference>
<dbReference type="PANTHER" id="PTHR42755:SF1">
    <property type="entry name" value="3-DEOXY-D-MANNO-OCTULOSONIC ACID TRANSFERASE, MITOCHONDRIAL-RELATED"/>
    <property type="match status" value="1"/>
</dbReference>
<feature type="domain" description="Glycosyl transferase family 1" evidence="2">
    <location>
        <begin position="235"/>
        <end position="402"/>
    </location>
</feature>
<evidence type="ECO:0000313" key="4">
    <source>
        <dbReference type="EMBL" id="MBW2940932.1"/>
    </source>
</evidence>
<keyword evidence="5" id="KW-1185">Reference proteome</keyword>
<dbReference type="EC" id="2.4.99.12" evidence="1"/>
<dbReference type="NCBIfam" id="NF004388">
    <property type="entry name" value="PRK05749.1-4"/>
    <property type="match status" value="1"/>
</dbReference>
<dbReference type="EMBL" id="JAHWDQ010000002">
    <property type="protein sequence ID" value="MBW2940932.1"/>
    <property type="molecule type" value="Genomic_DNA"/>
</dbReference>
<keyword evidence="1" id="KW-0448">Lipopolysaccharide biosynthesis</keyword>
<keyword evidence="1 4" id="KW-0808">Transferase</keyword>
<evidence type="ECO:0000259" key="2">
    <source>
        <dbReference type="Pfam" id="PF00534"/>
    </source>
</evidence>